<evidence type="ECO:0000256" key="4">
    <source>
        <dbReference type="ARBA" id="ARBA00022630"/>
    </source>
</evidence>
<dbReference type="InterPro" id="IPR023465">
    <property type="entry name" value="Riboflavin_kinase_dom_sf"/>
</dbReference>
<evidence type="ECO:0000256" key="6">
    <source>
        <dbReference type="ARBA" id="ARBA00022679"/>
    </source>
</evidence>
<evidence type="ECO:0000256" key="12">
    <source>
        <dbReference type="ARBA" id="ARBA00023268"/>
    </source>
</evidence>
<dbReference type="PANTHER" id="PTHR22749">
    <property type="entry name" value="RIBOFLAVIN KINASE/FMN ADENYLYLTRANSFERASE"/>
    <property type="match status" value="1"/>
</dbReference>
<dbReference type="GO" id="GO:0003919">
    <property type="term" value="F:FMN adenylyltransferase activity"/>
    <property type="evidence" value="ECO:0007669"/>
    <property type="project" value="UniProtKB-UniRule"/>
</dbReference>
<dbReference type="UniPathway" id="UPA00276">
    <property type="reaction ID" value="UER00406"/>
</dbReference>
<dbReference type="GO" id="GO:0006747">
    <property type="term" value="P:FAD biosynthetic process"/>
    <property type="evidence" value="ECO:0007669"/>
    <property type="project" value="UniProtKB-UniRule"/>
</dbReference>
<comment type="similarity">
    <text evidence="15">Belongs to the ribF family.</text>
</comment>
<gene>
    <name evidence="17" type="ORF">SAMN05661086_01934</name>
</gene>
<reference evidence="17 18" key="1">
    <citation type="submission" date="2016-10" db="EMBL/GenBank/DDBJ databases">
        <authorList>
            <person name="de Groot N.N."/>
        </authorList>
    </citation>
    <scope>NUCLEOTIDE SEQUENCE [LARGE SCALE GENOMIC DNA]</scope>
    <source>
        <strain evidence="17 18">743A</strain>
    </source>
</reference>
<evidence type="ECO:0000313" key="17">
    <source>
        <dbReference type="EMBL" id="SFR81757.1"/>
    </source>
</evidence>
<comment type="pathway">
    <text evidence="3 15">Cofactor biosynthesis; FMN biosynthesis; FMN from riboflavin (ATP route): step 1/1.</text>
</comment>
<comment type="catalytic activity">
    <reaction evidence="14 15">
        <text>FMN + ATP + H(+) = FAD + diphosphate</text>
        <dbReference type="Rhea" id="RHEA:17237"/>
        <dbReference type="ChEBI" id="CHEBI:15378"/>
        <dbReference type="ChEBI" id="CHEBI:30616"/>
        <dbReference type="ChEBI" id="CHEBI:33019"/>
        <dbReference type="ChEBI" id="CHEBI:57692"/>
        <dbReference type="ChEBI" id="CHEBI:58210"/>
        <dbReference type="EC" id="2.7.7.2"/>
    </reaction>
</comment>
<dbReference type="InterPro" id="IPR015864">
    <property type="entry name" value="FAD_synthase"/>
</dbReference>
<dbReference type="OrthoDB" id="9803667at2"/>
<keyword evidence="18" id="KW-1185">Reference proteome</keyword>
<name>A0A1I6JS02_9FIRM</name>
<keyword evidence="4 15" id="KW-0285">Flavoprotein</keyword>
<dbReference type="RefSeq" id="WP_092560473.1">
    <property type="nucleotide sequence ID" value="NZ_FOYZ01000006.1"/>
</dbReference>
<dbReference type="CDD" id="cd02064">
    <property type="entry name" value="FAD_synthetase_N"/>
    <property type="match status" value="1"/>
</dbReference>
<dbReference type="EC" id="2.7.1.26" evidence="15"/>
<keyword evidence="9 15" id="KW-0418">Kinase</keyword>
<dbReference type="EMBL" id="FOYZ01000006">
    <property type="protein sequence ID" value="SFR81757.1"/>
    <property type="molecule type" value="Genomic_DNA"/>
</dbReference>
<dbReference type="GO" id="GO:0008531">
    <property type="term" value="F:riboflavin kinase activity"/>
    <property type="evidence" value="ECO:0007669"/>
    <property type="project" value="UniProtKB-UniRule"/>
</dbReference>
<dbReference type="Gene3D" id="2.40.30.30">
    <property type="entry name" value="Riboflavin kinase-like"/>
    <property type="match status" value="1"/>
</dbReference>
<dbReference type="SUPFAM" id="SSF82114">
    <property type="entry name" value="Riboflavin kinase-like"/>
    <property type="match status" value="1"/>
</dbReference>
<proteinExistence type="inferred from homology"/>
<evidence type="ECO:0000256" key="8">
    <source>
        <dbReference type="ARBA" id="ARBA00022741"/>
    </source>
</evidence>
<evidence type="ECO:0000256" key="13">
    <source>
        <dbReference type="ARBA" id="ARBA00047880"/>
    </source>
</evidence>
<comment type="catalytic activity">
    <reaction evidence="13 15">
        <text>riboflavin + ATP = FMN + ADP + H(+)</text>
        <dbReference type="Rhea" id="RHEA:14357"/>
        <dbReference type="ChEBI" id="CHEBI:15378"/>
        <dbReference type="ChEBI" id="CHEBI:30616"/>
        <dbReference type="ChEBI" id="CHEBI:57986"/>
        <dbReference type="ChEBI" id="CHEBI:58210"/>
        <dbReference type="ChEBI" id="CHEBI:456216"/>
        <dbReference type="EC" id="2.7.1.26"/>
    </reaction>
</comment>
<dbReference type="GO" id="GO:0005524">
    <property type="term" value="F:ATP binding"/>
    <property type="evidence" value="ECO:0007669"/>
    <property type="project" value="UniProtKB-UniRule"/>
</dbReference>
<dbReference type="InterPro" id="IPR015865">
    <property type="entry name" value="Riboflavin_kinase_bac/euk"/>
</dbReference>
<dbReference type="NCBIfam" id="TIGR00083">
    <property type="entry name" value="ribF"/>
    <property type="match status" value="1"/>
</dbReference>
<keyword evidence="11 15" id="KW-0067">ATP-binding</keyword>
<dbReference type="InterPro" id="IPR023468">
    <property type="entry name" value="Riboflavin_kinase"/>
</dbReference>
<dbReference type="STRING" id="37658.SAMN05661086_01934"/>
<dbReference type="GO" id="GO:0009231">
    <property type="term" value="P:riboflavin biosynthetic process"/>
    <property type="evidence" value="ECO:0007669"/>
    <property type="project" value="InterPro"/>
</dbReference>
<evidence type="ECO:0000256" key="14">
    <source>
        <dbReference type="ARBA" id="ARBA00049494"/>
    </source>
</evidence>
<dbReference type="PIRSF" id="PIRSF004491">
    <property type="entry name" value="FAD_Synth"/>
    <property type="match status" value="1"/>
</dbReference>
<dbReference type="PANTHER" id="PTHR22749:SF6">
    <property type="entry name" value="RIBOFLAVIN KINASE"/>
    <property type="match status" value="1"/>
</dbReference>
<dbReference type="SMART" id="SM00904">
    <property type="entry name" value="Flavokinase"/>
    <property type="match status" value="1"/>
</dbReference>
<keyword evidence="10 15" id="KW-0274">FAD</keyword>
<dbReference type="InterPro" id="IPR014729">
    <property type="entry name" value="Rossmann-like_a/b/a_fold"/>
</dbReference>
<organism evidence="17 18">
    <name type="scientific">Anaeromicropila populeti</name>
    <dbReference type="NCBI Taxonomy" id="37658"/>
    <lineage>
        <taxon>Bacteria</taxon>
        <taxon>Bacillati</taxon>
        <taxon>Bacillota</taxon>
        <taxon>Clostridia</taxon>
        <taxon>Lachnospirales</taxon>
        <taxon>Lachnospiraceae</taxon>
        <taxon>Anaeromicropila</taxon>
    </lineage>
</organism>
<dbReference type="NCBIfam" id="NF004162">
    <property type="entry name" value="PRK05627.1-5"/>
    <property type="match status" value="1"/>
</dbReference>
<comment type="pathway">
    <text evidence="2 15">Cofactor biosynthesis; FAD biosynthesis; FAD from FMN: step 1/1.</text>
</comment>
<keyword evidence="8 15" id="KW-0547">Nucleotide-binding</keyword>
<evidence type="ECO:0000313" key="18">
    <source>
        <dbReference type="Proteomes" id="UP000199659"/>
    </source>
</evidence>
<keyword evidence="6 15" id="KW-0808">Transferase</keyword>
<evidence type="ECO:0000256" key="9">
    <source>
        <dbReference type="ARBA" id="ARBA00022777"/>
    </source>
</evidence>
<dbReference type="SUPFAM" id="SSF52374">
    <property type="entry name" value="Nucleotidylyl transferase"/>
    <property type="match status" value="1"/>
</dbReference>
<keyword evidence="5 15" id="KW-0288">FMN</keyword>
<dbReference type="InterPro" id="IPR002606">
    <property type="entry name" value="Riboflavin_kinase_bac"/>
</dbReference>
<evidence type="ECO:0000259" key="16">
    <source>
        <dbReference type="SMART" id="SM00904"/>
    </source>
</evidence>
<dbReference type="FunFam" id="3.40.50.620:FF:000021">
    <property type="entry name" value="Riboflavin biosynthesis protein"/>
    <property type="match status" value="1"/>
</dbReference>
<dbReference type="Gene3D" id="3.40.50.620">
    <property type="entry name" value="HUPs"/>
    <property type="match status" value="1"/>
</dbReference>
<dbReference type="FunFam" id="2.40.30.30:FF:000003">
    <property type="entry name" value="Riboflavin biosynthesis protein"/>
    <property type="match status" value="1"/>
</dbReference>
<evidence type="ECO:0000256" key="5">
    <source>
        <dbReference type="ARBA" id="ARBA00022643"/>
    </source>
</evidence>
<dbReference type="Pfam" id="PF01687">
    <property type="entry name" value="Flavokinase"/>
    <property type="match status" value="1"/>
</dbReference>
<feature type="domain" description="Riboflavin kinase" evidence="16">
    <location>
        <begin position="179"/>
        <end position="304"/>
    </location>
</feature>
<dbReference type="NCBIfam" id="NF004160">
    <property type="entry name" value="PRK05627.1-3"/>
    <property type="match status" value="1"/>
</dbReference>
<evidence type="ECO:0000256" key="7">
    <source>
        <dbReference type="ARBA" id="ARBA00022695"/>
    </source>
</evidence>
<comment type="function">
    <text evidence="1">Catalyzes the phosphorylation of riboflavin to FMN followed by the adenylation of FMN to FAD.</text>
</comment>
<keyword evidence="7 15" id="KW-0548">Nucleotidyltransferase</keyword>
<dbReference type="Pfam" id="PF06574">
    <property type="entry name" value="FAD_syn"/>
    <property type="match status" value="1"/>
</dbReference>
<evidence type="ECO:0000256" key="2">
    <source>
        <dbReference type="ARBA" id="ARBA00004726"/>
    </source>
</evidence>
<evidence type="ECO:0000256" key="3">
    <source>
        <dbReference type="ARBA" id="ARBA00005201"/>
    </source>
</evidence>
<sequence>MEYIWNTTDFKLSNTAVSLGKFDGFHIGHRLLIDYVTSLKRNGLTAVTFTFFVHPKNLIKEQSIELIYTEEEKCLRASRLGTDILVSYPFHTEIMNMEPEDFAKEVIVKKLDAKVVVVGKDFCFGKKRSGNVSMLKAFGEKYGFEVVAFEKVLMDGEEVSSTRIRKNILNGNIELVNKMLGENYSVSGEVIYGNQLGRTMGIPTANFLPAQDKLLPPNGVYATKVRVDDEEYRAVTNVGNKPTVGEKNCKGVETYIFDFTQNLYGKNISVDFYTFVRGEKKFDSIEALKDQIELDCNFVKEYFKGETNSSV</sequence>
<keyword evidence="12" id="KW-0511">Multifunctional enzyme</keyword>
<dbReference type="AlphaFoldDB" id="A0A1I6JS02"/>
<accession>A0A1I6JS02</accession>
<dbReference type="GO" id="GO:0009398">
    <property type="term" value="P:FMN biosynthetic process"/>
    <property type="evidence" value="ECO:0007669"/>
    <property type="project" value="UniProtKB-UniRule"/>
</dbReference>
<protein>
    <recommendedName>
        <fullName evidence="15">Riboflavin biosynthesis protein</fullName>
    </recommendedName>
    <domain>
        <recommendedName>
            <fullName evidence="15">Riboflavin kinase</fullName>
            <ecNumber evidence="15">2.7.1.26</ecNumber>
        </recommendedName>
        <alternativeName>
            <fullName evidence="15">Flavokinase</fullName>
        </alternativeName>
    </domain>
    <domain>
        <recommendedName>
            <fullName evidence="15">FMN adenylyltransferase</fullName>
            <ecNumber evidence="15">2.7.7.2</ecNumber>
        </recommendedName>
        <alternativeName>
            <fullName evidence="15">FAD pyrophosphorylase</fullName>
        </alternativeName>
        <alternativeName>
            <fullName evidence="15">FAD synthase</fullName>
        </alternativeName>
    </domain>
</protein>
<evidence type="ECO:0000256" key="11">
    <source>
        <dbReference type="ARBA" id="ARBA00022840"/>
    </source>
</evidence>
<evidence type="ECO:0000256" key="10">
    <source>
        <dbReference type="ARBA" id="ARBA00022827"/>
    </source>
</evidence>
<dbReference type="EC" id="2.7.7.2" evidence="15"/>
<dbReference type="Proteomes" id="UP000199659">
    <property type="component" value="Unassembled WGS sequence"/>
</dbReference>
<evidence type="ECO:0000256" key="15">
    <source>
        <dbReference type="PIRNR" id="PIRNR004491"/>
    </source>
</evidence>
<evidence type="ECO:0000256" key="1">
    <source>
        <dbReference type="ARBA" id="ARBA00002121"/>
    </source>
</evidence>
<dbReference type="UniPathway" id="UPA00277">
    <property type="reaction ID" value="UER00407"/>
</dbReference>